<accession>A0A3T0NA24</accession>
<reference evidence="2 3" key="1">
    <citation type="submission" date="2018-10" db="EMBL/GenBank/DDBJ databases">
        <title>Parasedimentitalea marina sp. nov., a psychrophilic bacterium isolated from deep seawater of the New Britain Trench.</title>
        <authorList>
            <person name="Cao J."/>
        </authorList>
    </citation>
    <scope>NUCLEOTIDE SEQUENCE [LARGE SCALE GENOMIC DNA]</scope>
    <source>
        <strain evidence="2 3">W43</strain>
        <plasmid evidence="2 3">pW43B</plasmid>
    </source>
</reference>
<protein>
    <submittedName>
        <fullName evidence="2">Tripartite tricarboxylate transporter substrate binding protein</fullName>
    </submittedName>
</protein>
<keyword evidence="3" id="KW-1185">Reference proteome</keyword>
<dbReference type="InterPro" id="IPR005064">
    <property type="entry name" value="BUG"/>
</dbReference>
<dbReference type="PANTHER" id="PTHR42928">
    <property type="entry name" value="TRICARBOXYLATE-BINDING PROTEIN"/>
    <property type="match status" value="1"/>
</dbReference>
<dbReference type="EMBL" id="CP033221">
    <property type="protein sequence ID" value="AZV80841.1"/>
    <property type="molecule type" value="Genomic_DNA"/>
</dbReference>
<dbReference type="InterPro" id="IPR042100">
    <property type="entry name" value="Bug_dom1"/>
</dbReference>
<organism evidence="2 3">
    <name type="scientific">Parasedimentitalea marina</name>
    <dbReference type="NCBI Taxonomy" id="2483033"/>
    <lineage>
        <taxon>Bacteria</taxon>
        <taxon>Pseudomonadati</taxon>
        <taxon>Pseudomonadota</taxon>
        <taxon>Alphaproteobacteria</taxon>
        <taxon>Rhodobacterales</taxon>
        <taxon>Paracoccaceae</taxon>
        <taxon>Parasedimentitalea</taxon>
    </lineage>
</organism>
<sequence>MSRPCIKFDNTSHQKILVLKLLGMLRLLVARTREDAWAANWAAAAHSNQAQRQGGGKVGVQLQAHCHDLIECCAHCEGRRKKPGIKIAKSMREKTMTKADKFSLNRRQMLAGGTAAMGAMAITIPATQALASGYPERPISIVVMYGAGGGTDTIMRKLASEMAAAKGWKVNVINKPGAVGAVATNYVHAQAADGYTVLGGANYNKFVRVMGHVDFVPWEEWSFFQAASALASWSVPIDSPFQTFDDVVQAAKANPGSISISTSGTGGLWHELAMIVGSFAGITLNYIPYKGGKNATLAGMQGEVDIAGGGVHEHIELIRAGKMRCLQQTGTEDIVLDDGTVLPTVGNLLPSIASFLPVGPTYNFIMKRDTPVDIQAQVEEAFIAAANSAGFGEMLDKNSSN</sequence>
<dbReference type="OrthoDB" id="8970543at2"/>
<evidence type="ECO:0000313" key="3">
    <source>
        <dbReference type="Proteomes" id="UP000283063"/>
    </source>
</evidence>
<dbReference type="RefSeq" id="WP_127751341.1">
    <property type="nucleotide sequence ID" value="NZ_CP033221.1"/>
</dbReference>
<evidence type="ECO:0000313" key="2">
    <source>
        <dbReference type="EMBL" id="AZV80841.1"/>
    </source>
</evidence>
<dbReference type="KEGG" id="sedi:EBB79_23115"/>
<dbReference type="Gene3D" id="3.40.190.150">
    <property type="entry name" value="Bordetella uptake gene, domain 1"/>
    <property type="match status" value="1"/>
</dbReference>
<dbReference type="Pfam" id="PF03401">
    <property type="entry name" value="TctC"/>
    <property type="match status" value="1"/>
</dbReference>
<gene>
    <name evidence="2" type="ORF">EBB79_23115</name>
</gene>
<geneLocation type="plasmid" evidence="2 3">
    <name>pW43B</name>
</geneLocation>
<proteinExistence type="inferred from homology"/>
<dbReference type="PANTHER" id="PTHR42928:SF5">
    <property type="entry name" value="BLR1237 PROTEIN"/>
    <property type="match status" value="1"/>
</dbReference>
<name>A0A3T0NA24_9RHOB</name>
<evidence type="ECO:0000256" key="1">
    <source>
        <dbReference type="ARBA" id="ARBA00006987"/>
    </source>
</evidence>
<dbReference type="AlphaFoldDB" id="A0A3T0NA24"/>
<dbReference type="CDD" id="cd07012">
    <property type="entry name" value="PBP2_Bug_TTT"/>
    <property type="match status" value="1"/>
</dbReference>
<dbReference type="Gene3D" id="3.40.190.10">
    <property type="entry name" value="Periplasmic binding protein-like II"/>
    <property type="match status" value="1"/>
</dbReference>
<dbReference type="Proteomes" id="UP000283063">
    <property type="component" value="Plasmid pW43B"/>
</dbReference>
<comment type="similarity">
    <text evidence="1">Belongs to the UPF0065 (bug) family.</text>
</comment>
<keyword evidence="2" id="KW-0614">Plasmid</keyword>